<evidence type="ECO:0000313" key="2">
    <source>
        <dbReference type="EMBL" id="EKB31974.1"/>
    </source>
</evidence>
<dbReference type="eggNOG" id="ENOG5033UMA">
    <property type="taxonomic scope" value="Bacteria"/>
</dbReference>
<proteinExistence type="predicted"/>
<dbReference type="RefSeq" id="WP_005433685.1">
    <property type="nucleotide sequence ID" value="NZ_JH815514.1"/>
</dbReference>
<comment type="caution">
    <text evidence="2">The sequence shown here is derived from an EMBL/GenBank/DDBJ whole genome shotgun (WGS) entry which is preliminary data.</text>
</comment>
<gene>
    <name evidence="2" type="ORF">HMPREF9465_00429</name>
</gene>
<feature type="chain" id="PRO_5003846825" description="Lipoprotein" evidence="1">
    <location>
        <begin position="27"/>
        <end position="128"/>
    </location>
</feature>
<dbReference type="EMBL" id="ADMG01000015">
    <property type="protein sequence ID" value="EKB31974.1"/>
    <property type="molecule type" value="Genomic_DNA"/>
</dbReference>
<dbReference type="Proteomes" id="UP000005835">
    <property type="component" value="Unassembled WGS sequence"/>
</dbReference>
<evidence type="ECO:0008006" key="4">
    <source>
        <dbReference type="Google" id="ProtNLM"/>
    </source>
</evidence>
<dbReference type="AlphaFoldDB" id="K1KJL9"/>
<name>K1KJL9_9BURK</name>
<dbReference type="OrthoDB" id="9155580at2"/>
<dbReference type="PATRIC" id="fig|742823.3.peg.426"/>
<organism evidence="2 3">
    <name type="scientific">Sutterella wadsworthensis 2_1_59BFAA</name>
    <dbReference type="NCBI Taxonomy" id="742823"/>
    <lineage>
        <taxon>Bacteria</taxon>
        <taxon>Pseudomonadati</taxon>
        <taxon>Pseudomonadota</taxon>
        <taxon>Betaproteobacteria</taxon>
        <taxon>Burkholderiales</taxon>
        <taxon>Sutterellaceae</taxon>
        <taxon>Sutterella</taxon>
    </lineage>
</organism>
<accession>K1KJL9</accession>
<keyword evidence="1" id="KW-0732">Signal</keyword>
<sequence length="128" mass="13731">MSASLPVRSLLAATAAMLLLSACSTAYYTGDTISGPAQRMKRDADGNLHDPLLDAPNRSLMTCTSEAPVTVLQRVGEVPFACPDLGVSATLDELRDAGWRILRLDIGEDLESDSHVGFPVTVQVRKLF</sequence>
<evidence type="ECO:0000256" key="1">
    <source>
        <dbReference type="SAM" id="SignalP"/>
    </source>
</evidence>
<keyword evidence="3" id="KW-1185">Reference proteome</keyword>
<protein>
    <recommendedName>
        <fullName evidence="4">Lipoprotein</fullName>
    </recommendedName>
</protein>
<feature type="signal peptide" evidence="1">
    <location>
        <begin position="1"/>
        <end position="26"/>
    </location>
</feature>
<evidence type="ECO:0000313" key="3">
    <source>
        <dbReference type="Proteomes" id="UP000005835"/>
    </source>
</evidence>
<dbReference type="HOGENOM" id="CLU_2070816_0_0_4"/>
<dbReference type="STRING" id="742823.HMPREF9465_00429"/>
<reference evidence="2 3" key="1">
    <citation type="submission" date="2012-05" db="EMBL/GenBank/DDBJ databases">
        <title>The Genome Sequence of Sutterella wadsworthensis 2_1_59BFAA.</title>
        <authorList>
            <consortium name="The Broad Institute Genome Sequencing Platform"/>
            <person name="Earl A."/>
            <person name="Ward D."/>
            <person name="Feldgarden M."/>
            <person name="Gevers D."/>
            <person name="Daigneault M."/>
            <person name="Strauss J."/>
            <person name="Allen-Vercoe E."/>
            <person name="Walker B."/>
            <person name="Young S.K."/>
            <person name="Zeng Q."/>
            <person name="Gargeya S."/>
            <person name="Fitzgerald M."/>
            <person name="Haas B."/>
            <person name="Abouelleil A."/>
            <person name="Alvarado L."/>
            <person name="Arachchi H.M."/>
            <person name="Berlin A.M."/>
            <person name="Chapman S.B."/>
            <person name="Goldberg J."/>
            <person name="Griggs A."/>
            <person name="Gujja S."/>
            <person name="Hansen M."/>
            <person name="Howarth C."/>
            <person name="Imamovic A."/>
            <person name="Larimer J."/>
            <person name="McCowen C."/>
            <person name="Montmayeur A."/>
            <person name="Murphy C."/>
            <person name="Neiman D."/>
            <person name="Pearson M."/>
            <person name="Priest M."/>
            <person name="Roberts A."/>
            <person name="Saif S."/>
            <person name="Shea T."/>
            <person name="Sisk P."/>
            <person name="Sykes S."/>
            <person name="Wortman J."/>
            <person name="Nusbaum C."/>
            <person name="Birren B."/>
        </authorList>
    </citation>
    <scope>NUCLEOTIDE SEQUENCE [LARGE SCALE GENOMIC DNA]</scope>
    <source>
        <strain evidence="2 3">2_1_59BFAA</strain>
    </source>
</reference>